<dbReference type="Proteomes" id="UP000886611">
    <property type="component" value="Unassembled WGS sequence"/>
</dbReference>
<proteinExistence type="inferred from homology"/>
<dbReference type="PANTHER" id="PTHR10064">
    <property type="entry name" value="60S RIBOSOMAL PROTEIN L22"/>
    <property type="match status" value="1"/>
</dbReference>
<feature type="non-terminal residue" evidence="10">
    <location>
        <position position="362"/>
    </location>
</feature>
<dbReference type="Gene3D" id="3.30.1360.210">
    <property type="match status" value="1"/>
</dbReference>
<evidence type="ECO:0000256" key="4">
    <source>
        <dbReference type="ARBA" id="ARBA00022490"/>
    </source>
</evidence>
<dbReference type="GO" id="GO:0002181">
    <property type="term" value="P:cytoplasmic translation"/>
    <property type="evidence" value="ECO:0007669"/>
    <property type="project" value="TreeGrafter"/>
</dbReference>
<dbReference type="GO" id="GO:1990904">
    <property type="term" value="C:ribonucleoprotein complex"/>
    <property type="evidence" value="ECO:0007669"/>
    <property type="project" value="UniProtKB-KW"/>
</dbReference>
<comment type="similarity">
    <text evidence="2">Belongs to the eukaryotic ribosomal protein eL22 family.</text>
</comment>
<dbReference type="InterPro" id="IPR038526">
    <property type="entry name" value="Ribosomal_eL22_sf"/>
</dbReference>
<comment type="subcellular location">
    <subcellularLocation>
        <location evidence="1">Cytoplasm</location>
    </subcellularLocation>
</comment>
<evidence type="ECO:0000256" key="6">
    <source>
        <dbReference type="ARBA" id="ARBA00023274"/>
    </source>
</evidence>
<dbReference type="EMBL" id="JAATIS010005477">
    <property type="protein sequence ID" value="KAG2459094.1"/>
    <property type="molecule type" value="Genomic_DNA"/>
</dbReference>
<accession>A0A8X7X181</accession>
<evidence type="ECO:0000313" key="11">
    <source>
        <dbReference type="Proteomes" id="UP000886611"/>
    </source>
</evidence>
<name>A0A8X7X181_POLSE</name>
<dbReference type="GO" id="GO:0003723">
    <property type="term" value="F:RNA binding"/>
    <property type="evidence" value="ECO:0007669"/>
    <property type="project" value="TreeGrafter"/>
</dbReference>
<gene>
    <name evidence="10" type="primary">Rpl22_0</name>
    <name evidence="10" type="ORF">GTO96_0019181</name>
</gene>
<evidence type="ECO:0000256" key="1">
    <source>
        <dbReference type="ARBA" id="ARBA00004496"/>
    </source>
</evidence>
<evidence type="ECO:0000313" key="10">
    <source>
        <dbReference type="EMBL" id="KAG2459094.1"/>
    </source>
</evidence>
<dbReference type="Pfam" id="PF01776">
    <property type="entry name" value="Ribosomal_L22e"/>
    <property type="match status" value="1"/>
</dbReference>
<keyword evidence="6" id="KW-0687">Ribonucleoprotein</keyword>
<dbReference type="PANTHER" id="PTHR10064:SF2">
    <property type="entry name" value="LARGE RIBOSOMAL SUBUNIT PROTEIN EL22"/>
    <property type="match status" value="1"/>
</dbReference>
<protein>
    <recommendedName>
        <fullName evidence="8">Large ribosomal subunit protein eL22</fullName>
    </recommendedName>
    <alternativeName>
        <fullName evidence="9">60S ribosomal protein L22</fullName>
    </alternativeName>
</protein>
<keyword evidence="5" id="KW-0689">Ribosomal protein</keyword>
<sequence length="362" mass="41144">MGKGWRKVILEMRREWSKMTLKMEVENEDVQNEDIYKDNTEDIFACPQSADFSEEESDLDLHSDENLEDPFQFLDEQKAVSVIPQSWYSDGTTFWPNYKSDQILNKAARYAEEPGPDWTKNDVRVLKSYGDYMSAWQGMKTSLTCQTSELDSDDQEDIGRVKRAPKPMCHLLTSHYCSLKIHQQISTSLPKMKNTSELFKPTYRVGQCGTEPIPCTAADLHILTLLEHVKHQLSQLAVMISSLSGRLNIECSPDMPEEVQFPLQSLEAWLKQPTNALKKKNMKKQAAKGGKKKKQVLKFTLDCTHPVEDGIMDAANFEQFLQERIKVNGKAGNLGGGVVTIERSKSKITVTSEVPFSKRQVN</sequence>
<feature type="non-terminal residue" evidence="10">
    <location>
        <position position="1"/>
    </location>
</feature>
<comment type="function">
    <text evidence="7">Component of the large ribosomal subunit. The ribosome is a large ribonucleoprotein complex responsible for the synthesis of proteins in the cell.</text>
</comment>
<comment type="caution">
    <text evidence="10">The sequence shown here is derived from an EMBL/GenBank/DDBJ whole genome shotgun (WGS) entry which is preliminary data.</text>
</comment>
<keyword evidence="4" id="KW-0963">Cytoplasm</keyword>
<evidence type="ECO:0000256" key="2">
    <source>
        <dbReference type="ARBA" id="ARBA00007817"/>
    </source>
</evidence>
<dbReference type="GO" id="GO:0005737">
    <property type="term" value="C:cytoplasm"/>
    <property type="evidence" value="ECO:0007669"/>
    <property type="project" value="UniProtKB-SubCell"/>
</dbReference>
<organism evidence="10 11">
    <name type="scientific">Polypterus senegalus</name>
    <name type="common">Senegal bichir</name>
    <dbReference type="NCBI Taxonomy" id="55291"/>
    <lineage>
        <taxon>Eukaryota</taxon>
        <taxon>Metazoa</taxon>
        <taxon>Chordata</taxon>
        <taxon>Craniata</taxon>
        <taxon>Vertebrata</taxon>
        <taxon>Euteleostomi</taxon>
        <taxon>Actinopterygii</taxon>
        <taxon>Polypteriformes</taxon>
        <taxon>Polypteridae</taxon>
        <taxon>Polypterus</taxon>
    </lineage>
</organism>
<evidence type="ECO:0000256" key="5">
    <source>
        <dbReference type="ARBA" id="ARBA00022980"/>
    </source>
</evidence>
<keyword evidence="11" id="KW-1185">Reference proteome</keyword>
<comment type="subunit">
    <text evidence="3">Component of the large ribosomal subunit.</text>
</comment>
<dbReference type="GO" id="GO:0005840">
    <property type="term" value="C:ribosome"/>
    <property type="evidence" value="ECO:0007669"/>
    <property type="project" value="UniProtKB-KW"/>
</dbReference>
<dbReference type="GO" id="GO:0003735">
    <property type="term" value="F:structural constituent of ribosome"/>
    <property type="evidence" value="ECO:0007669"/>
    <property type="project" value="InterPro"/>
</dbReference>
<evidence type="ECO:0000256" key="8">
    <source>
        <dbReference type="ARBA" id="ARBA00040613"/>
    </source>
</evidence>
<dbReference type="InterPro" id="IPR002671">
    <property type="entry name" value="Ribosomal_eL22"/>
</dbReference>
<evidence type="ECO:0000256" key="7">
    <source>
        <dbReference type="ARBA" id="ARBA00034092"/>
    </source>
</evidence>
<reference evidence="10 11" key="1">
    <citation type="journal article" date="2021" name="Cell">
        <title>Tracing the genetic footprints of vertebrate landing in non-teleost ray-finned fishes.</title>
        <authorList>
            <person name="Bi X."/>
            <person name="Wang K."/>
            <person name="Yang L."/>
            <person name="Pan H."/>
            <person name="Jiang H."/>
            <person name="Wei Q."/>
            <person name="Fang M."/>
            <person name="Yu H."/>
            <person name="Zhu C."/>
            <person name="Cai Y."/>
            <person name="He Y."/>
            <person name="Gan X."/>
            <person name="Zeng H."/>
            <person name="Yu D."/>
            <person name="Zhu Y."/>
            <person name="Jiang H."/>
            <person name="Qiu Q."/>
            <person name="Yang H."/>
            <person name="Zhang Y.E."/>
            <person name="Wang W."/>
            <person name="Zhu M."/>
            <person name="He S."/>
            <person name="Zhang G."/>
        </authorList>
    </citation>
    <scope>NUCLEOTIDE SEQUENCE [LARGE SCALE GENOMIC DNA]</scope>
    <source>
        <strain evidence="10">Bchr_013</strain>
    </source>
</reference>
<evidence type="ECO:0000256" key="9">
    <source>
        <dbReference type="ARBA" id="ARBA00041214"/>
    </source>
</evidence>
<evidence type="ECO:0000256" key="3">
    <source>
        <dbReference type="ARBA" id="ARBA00011133"/>
    </source>
</evidence>
<dbReference type="AlphaFoldDB" id="A0A8X7X181"/>